<protein>
    <submittedName>
        <fullName evidence="2">Uncharacterized protein</fullName>
    </submittedName>
</protein>
<proteinExistence type="predicted"/>
<dbReference type="AlphaFoldDB" id="A0A9P8CAS8"/>
<evidence type="ECO:0000313" key="2">
    <source>
        <dbReference type="EMBL" id="KAG9239832.1"/>
    </source>
</evidence>
<dbReference type="EMBL" id="MU254858">
    <property type="protein sequence ID" value="KAG9239832.1"/>
    <property type="molecule type" value="Genomic_DNA"/>
</dbReference>
<organism evidence="2 3">
    <name type="scientific">Calycina marina</name>
    <dbReference type="NCBI Taxonomy" id="1763456"/>
    <lineage>
        <taxon>Eukaryota</taxon>
        <taxon>Fungi</taxon>
        <taxon>Dikarya</taxon>
        <taxon>Ascomycota</taxon>
        <taxon>Pezizomycotina</taxon>
        <taxon>Leotiomycetes</taxon>
        <taxon>Helotiales</taxon>
        <taxon>Pezizellaceae</taxon>
        <taxon>Calycina</taxon>
    </lineage>
</organism>
<dbReference type="OrthoDB" id="5232891at2759"/>
<sequence>MLDAKRYPNEAFTVQCCCSHLQLCYCAMMWLMPGITARCDSHNCDPSSKPQSGQRRKLHITRKEPSVLKSYFSTSTCKASNTCSQMSLSALFPANDVDLQRGATIIAGVAQSHPDCCFSEDAQLIDHLTTDRRLASPSIYSLDVMDLDLQSLRRTRAKTPCFWIGQLEKQLASATKLADQYQAELPLRISSPYNPTPPETLPRVVRKVKAQESLRSMNKFERPYSSDGDTLVGSETPKSQASPTSHYFASKPSRMFEEPDGHESVSITRQDQHNIGLRICLEMLTNELATALFKNHPIESSNRASGLQIMLMIEAYESVQQKLRQNIHHLRTESHDPGHMMAAEAMLDTWIDSLYALHEQFEARRLMES</sequence>
<reference evidence="2" key="1">
    <citation type="journal article" date="2021" name="IMA Fungus">
        <title>Genomic characterization of three marine fungi, including Emericellopsis atlantica sp. nov. with signatures of a generalist lifestyle and marine biomass degradation.</title>
        <authorList>
            <person name="Hagestad O.C."/>
            <person name="Hou L."/>
            <person name="Andersen J.H."/>
            <person name="Hansen E.H."/>
            <person name="Altermark B."/>
            <person name="Li C."/>
            <person name="Kuhnert E."/>
            <person name="Cox R.J."/>
            <person name="Crous P.W."/>
            <person name="Spatafora J.W."/>
            <person name="Lail K."/>
            <person name="Amirebrahimi M."/>
            <person name="Lipzen A."/>
            <person name="Pangilinan J."/>
            <person name="Andreopoulos W."/>
            <person name="Hayes R.D."/>
            <person name="Ng V."/>
            <person name="Grigoriev I.V."/>
            <person name="Jackson S.A."/>
            <person name="Sutton T.D.S."/>
            <person name="Dobson A.D.W."/>
            <person name="Rama T."/>
        </authorList>
    </citation>
    <scope>NUCLEOTIDE SEQUENCE</scope>
    <source>
        <strain evidence="2">TRa3180A</strain>
    </source>
</reference>
<evidence type="ECO:0000313" key="3">
    <source>
        <dbReference type="Proteomes" id="UP000887226"/>
    </source>
</evidence>
<evidence type="ECO:0000256" key="1">
    <source>
        <dbReference type="SAM" id="MobiDB-lite"/>
    </source>
</evidence>
<gene>
    <name evidence="2" type="ORF">BJ878DRAFT_530591</name>
</gene>
<accession>A0A9P8CAS8</accession>
<comment type="caution">
    <text evidence="2">The sequence shown here is derived from an EMBL/GenBank/DDBJ whole genome shotgun (WGS) entry which is preliminary data.</text>
</comment>
<dbReference type="Proteomes" id="UP000887226">
    <property type="component" value="Unassembled WGS sequence"/>
</dbReference>
<name>A0A9P8CAS8_9HELO</name>
<feature type="region of interest" description="Disordered" evidence="1">
    <location>
        <begin position="220"/>
        <end position="246"/>
    </location>
</feature>
<feature type="compositionally biased region" description="Polar residues" evidence="1">
    <location>
        <begin position="236"/>
        <end position="246"/>
    </location>
</feature>
<keyword evidence="3" id="KW-1185">Reference proteome</keyword>